<comment type="caution">
    <text evidence="2">The sequence shown here is derived from an EMBL/GenBank/DDBJ whole genome shotgun (WGS) entry which is preliminary data.</text>
</comment>
<reference evidence="2 3" key="1">
    <citation type="journal article" date="2016" name="Genome Biol. Evol.">
        <title>Divergent and convergent evolution of fungal pathogenicity.</title>
        <authorList>
            <person name="Shang Y."/>
            <person name="Xiao G."/>
            <person name="Zheng P."/>
            <person name="Cen K."/>
            <person name="Zhan S."/>
            <person name="Wang C."/>
        </authorList>
    </citation>
    <scope>NUCLEOTIDE SEQUENCE [LARGE SCALE GENOMIC DNA]</scope>
    <source>
        <strain evidence="2 3">ARSEF 2679</strain>
    </source>
</reference>
<dbReference type="GeneID" id="30024216"/>
<keyword evidence="3" id="KW-1185">Reference proteome</keyword>
<feature type="region of interest" description="Disordered" evidence="1">
    <location>
        <begin position="1"/>
        <end position="36"/>
    </location>
</feature>
<dbReference type="RefSeq" id="XP_018701266.1">
    <property type="nucleotide sequence ID" value="XM_018851527.1"/>
</dbReference>
<feature type="compositionally biased region" description="Acidic residues" evidence="1">
    <location>
        <begin position="23"/>
        <end position="32"/>
    </location>
</feature>
<proteinExistence type="predicted"/>
<organism evidence="2 3">
    <name type="scientific">Cordyceps fumosorosea (strain ARSEF 2679)</name>
    <name type="common">Isaria fumosorosea</name>
    <dbReference type="NCBI Taxonomy" id="1081104"/>
    <lineage>
        <taxon>Eukaryota</taxon>
        <taxon>Fungi</taxon>
        <taxon>Dikarya</taxon>
        <taxon>Ascomycota</taxon>
        <taxon>Pezizomycotina</taxon>
        <taxon>Sordariomycetes</taxon>
        <taxon>Hypocreomycetidae</taxon>
        <taxon>Hypocreales</taxon>
        <taxon>Cordycipitaceae</taxon>
        <taxon>Cordyceps</taxon>
    </lineage>
</organism>
<dbReference type="EMBL" id="AZHB01000025">
    <property type="protein sequence ID" value="OAA55413.1"/>
    <property type="molecule type" value="Genomic_DNA"/>
</dbReference>
<dbReference type="OrthoDB" id="4986826at2759"/>
<accession>A0A167ND15</accession>
<evidence type="ECO:0000313" key="3">
    <source>
        <dbReference type="Proteomes" id="UP000076744"/>
    </source>
</evidence>
<protein>
    <submittedName>
        <fullName evidence="2">Cyclin-like F-box</fullName>
    </submittedName>
</protein>
<evidence type="ECO:0000256" key="1">
    <source>
        <dbReference type="SAM" id="MobiDB-lite"/>
    </source>
</evidence>
<evidence type="ECO:0000313" key="2">
    <source>
        <dbReference type="EMBL" id="OAA55413.1"/>
    </source>
</evidence>
<dbReference type="Proteomes" id="UP000076744">
    <property type="component" value="Unassembled WGS sequence"/>
</dbReference>
<dbReference type="AlphaFoldDB" id="A0A167ND15"/>
<sequence length="87" mass="9952">MLVDSSEDESSSDGSEGGRLGPEEVEEEEEDASPGAMLRRLARAEVDKQTLRQTLFRYALYKSYFYDGEGEAPQLWVMHSAKWKYQL</sequence>
<name>A0A167ND15_CORFA</name>
<feature type="compositionally biased region" description="Acidic residues" evidence="1">
    <location>
        <begin position="1"/>
        <end position="11"/>
    </location>
</feature>
<gene>
    <name evidence="2" type="ORF">ISF_07924</name>
</gene>